<dbReference type="EMBL" id="CALNXJ010000014">
    <property type="protein sequence ID" value="CAH3114308.1"/>
    <property type="molecule type" value="Genomic_DNA"/>
</dbReference>
<evidence type="ECO:0000256" key="1">
    <source>
        <dbReference type="SAM" id="MobiDB-lite"/>
    </source>
</evidence>
<organism evidence="2 3">
    <name type="scientific">Pocillopora meandrina</name>
    <dbReference type="NCBI Taxonomy" id="46732"/>
    <lineage>
        <taxon>Eukaryota</taxon>
        <taxon>Metazoa</taxon>
        <taxon>Cnidaria</taxon>
        <taxon>Anthozoa</taxon>
        <taxon>Hexacorallia</taxon>
        <taxon>Scleractinia</taxon>
        <taxon>Astrocoeniina</taxon>
        <taxon>Pocilloporidae</taxon>
        <taxon>Pocillopora</taxon>
    </lineage>
</organism>
<sequence>MFEIYEQLLPRRLYAIHKTQASPTSDPTCRLCSTAPESMAHVVSACTTLAQTKYLARHDAVLKVLFFDIIEDLGLIEASPPWYSPTKPQPVYEEAHAQAYWDVPGYGEYQDLRANRIDASKPPGEEGYRDGDELPLGEQSSKENIRKDDEIRPTQMGAEAEVPWVRDFTV</sequence>
<dbReference type="PANTHER" id="PTHR35450">
    <property type="entry name" value="REVERSE TRANSCRIPTASE DOMAIN-CONTAINING PROTEIN"/>
    <property type="match status" value="1"/>
</dbReference>
<dbReference type="AlphaFoldDB" id="A0AAU9WEG0"/>
<proteinExistence type="predicted"/>
<evidence type="ECO:0000313" key="2">
    <source>
        <dbReference type="EMBL" id="CAH3114308.1"/>
    </source>
</evidence>
<reference evidence="2 3" key="1">
    <citation type="submission" date="2022-05" db="EMBL/GenBank/DDBJ databases">
        <authorList>
            <consortium name="Genoscope - CEA"/>
            <person name="William W."/>
        </authorList>
    </citation>
    <scope>NUCLEOTIDE SEQUENCE [LARGE SCALE GENOMIC DNA]</scope>
</reference>
<dbReference type="PANTHER" id="PTHR35450:SF2">
    <property type="entry name" value="REVERSE TRANSCRIPTASE DOMAIN-CONTAINING PROTEIN"/>
    <property type="match status" value="1"/>
</dbReference>
<evidence type="ECO:0008006" key="4">
    <source>
        <dbReference type="Google" id="ProtNLM"/>
    </source>
</evidence>
<gene>
    <name evidence="2" type="ORF">PMEA_00006165</name>
</gene>
<evidence type="ECO:0000313" key="3">
    <source>
        <dbReference type="Proteomes" id="UP001159428"/>
    </source>
</evidence>
<comment type="caution">
    <text evidence="2">The sequence shown here is derived from an EMBL/GenBank/DDBJ whole genome shotgun (WGS) entry which is preliminary data.</text>
</comment>
<accession>A0AAU9WEG0</accession>
<feature type="compositionally biased region" description="Basic and acidic residues" evidence="1">
    <location>
        <begin position="118"/>
        <end position="132"/>
    </location>
</feature>
<keyword evidence="3" id="KW-1185">Reference proteome</keyword>
<protein>
    <recommendedName>
        <fullName evidence="4">Reverse transcriptase</fullName>
    </recommendedName>
</protein>
<feature type="region of interest" description="Disordered" evidence="1">
    <location>
        <begin position="118"/>
        <end position="170"/>
    </location>
</feature>
<dbReference type="Proteomes" id="UP001159428">
    <property type="component" value="Unassembled WGS sequence"/>
</dbReference>
<name>A0AAU9WEG0_9CNID</name>
<feature type="compositionally biased region" description="Basic and acidic residues" evidence="1">
    <location>
        <begin position="140"/>
        <end position="152"/>
    </location>
</feature>